<dbReference type="Gene3D" id="3.40.50.720">
    <property type="entry name" value="NAD(P)-binding Rossmann-like Domain"/>
    <property type="match status" value="1"/>
</dbReference>
<evidence type="ECO:0000256" key="2">
    <source>
        <dbReference type="ARBA" id="ARBA00023002"/>
    </source>
</evidence>
<organism evidence="4 5">
    <name type="scientific">Virgibacillus kekensis</name>
    <dbReference type="NCBI Taxonomy" id="202261"/>
    <lineage>
        <taxon>Bacteria</taxon>
        <taxon>Bacillati</taxon>
        <taxon>Bacillota</taxon>
        <taxon>Bacilli</taxon>
        <taxon>Bacillales</taxon>
        <taxon>Bacillaceae</taxon>
        <taxon>Virgibacillus</taxon>
    </lineage>
</organism>
<dbReference type="PANTHER" id="PTHR44196:SF1">
    <property type="entry name" value="DEHYDROGENASE_REDUCTASE SDR FAMILY MEMBER 7B"/>
    <property type="match status" value="1"/>
</dbReference>
<sequence>MQNRIRGKKIIITGASSGIGERLAWYIAKNGGVPIMIARSIDKLEQNQREIEQAFGMKSHVYQADLLNEQELKTVIGRILDEHPPIHGLINNAGSGVFEYVEDMEWEDVTRMFQLNVLALVQGTKLVLPHFKGNREGHIVNIASMAGKIATPKSAVYASTKHAVLGFTNALRLEAAPHNIHITAVNLGPVRTNFFAVADPGGSYQQSVERYMLDPDKVAEKVADSLFTPKREINMPWWMEAATKIYHLSPRLLEKMMKGQFNKK</sequence>
<name>A0ABV9DIQ5_9BACI</name>
<keyword evidence="5" id="KW-1185">Reference proteome</keyword>
<dbReference type="PROSITE" id="PS00061">
    <property type="entry name" value="ADH_SHORT"/>
    <property type="match status" value="1"/>
</dbReference>
<dbReference type="PRINTS" id="PR00080">
    <property type="entry name" value="SDRFAMILY"/>
</dbReference>
<proteinExistence type="inferred from homology"/>
<dbReference type="SUPFAM" id="SSF51735">
    <property type="entry name" value="NAD(P)-binding Rossmann-fold domains"/>
    <property type="match status" value="1"/>
</dbReference>
<dbReference type="PANTHER" id="PTHR44196">
    <property type="entry name" value="DEHYDROGENASE/REDUCTASE SDR FAMILY MEMBER 7B"/>
    <property type="match status" value="1"/>
</dbReference>
<comment type="caution">
    <text evidence="4">The sequence shown here is derived from an EMBL/GenBank/DDBJ whole genome shotgun (WGS) entry which is preliminary data.</text>
</comment>
<dbReference type="EC" id="1.-.-.-" evidence="4"/>
<evidence type="ECO:0000313" key="4">
    <source>
        <dbReference type="EMBL" id="MFC4558734.1"/>
    </source>
</evidence>
<comment type="similarity">
    <text evidence="1 3">Belongs to the short-chain dehydrogenases/reductases (SDR) family.</text>
</comment>
<dbReference type="Pfam" id="PF00106">
    <property type="entry name" value="adh_short"/>
    <property type="match status" value="1"/>
</dbReference>
<dbReference type="PIRSF" id="PIRSF000126">
    <property type="entry name" value="11-beta-HSD1"/>
    <property type="match status" value="1"/>
</dbReference>
<evidence type="ECO:0000256" key="3">
    <source>
        <dbReference type="RuleBase" id="RU000363"/>
    </source>
</evidence>
<evidence type="ECO:0000256" key="1">
    <source>
        <dbReference type="ARBA" id="ARBA00006484"/>
    </source>
</evidence>
<keyword evidence="2 4" id="KW-0560">Oxidoreductase</keyword>
<dbReference type="RefSeq" id="WP_390295869.1">
    <property type="nucleotide sequence ID" value="NZ_JBHSFU010000006.1"/>
</dbReference>
<protein>
    <submittedName>
        <fullName evidence="4">SDR family NAD(P)-dependent oxidoreductase</fullName>
        <ecNumber evidence="4">1.-.-.-</ecNumber>
    </submittedName>
</protein>
<dbReference type="EMBL" id="JBHSFU010000006">
    <property type="protein sequence ID" value="MFC4558734.1"/>
    <property type="molecule type" value="Genomic_DNA"/>
</dbReference>
<dbReference type="InterPro" id="IPR002347">
    <property type="entry name" value="SDR_fam"/>
</dbReference>
<reference evidence="5" key="1">
    <citation type="journal article" date="2019" name="Int. J. Syst. Evol. Microbiol.">
        <title>The Global Catalogue of Microorganisms (GCM) 10K type strain sequencing project: providing services to taxonomists for standard genome sequencing and annotation.</title>
        <authorList>
            <consortium name="The Broad Institute Genomics Platform"/>
            <consortium name="The Broad Institute Genome Sequencing Center for Infectious Disease"/>
            <person name="Wu L."/>
            <person name="Ma J."/>
        </authorList>
    </citation>
    <scope>NUCLEOTIDE SEQUENCE [LARGE SCALE GENOMIC DNA]</scope>
    <source>
        <strain evidence="5">CGMCC 4.7426</strain>
    </source>
</reference>
<dbReference type="GO" id="GO:0016491">
    <property type="term" value="F:oxidoreductase activity"/>
    <property type="evidence" value="ECO:0007669"/>
    <property type="project" value="UniProtKB-KW"/>
</dbReference>
<gene>
    <name evidence="4" type="ORF">ACFO3D_10980</name>
</gene>
<dbReference type="InterPro" id="IPR020904">
    <property type="entry name" value="Sc_DH/Rdtase_CS"/>
</dbReference>
<evidence type="ECO:0000313" key="5">
    <source>
        <dbReference type="Proteomes" id="UP001595989"/>
    </source>
</evidence>
<dbReference type="Proteomes" id="UP001595989">
    <property type="component" value="Unassembled WGS sequence"/>
</dbReference>
<dbReference type="PRINTS" id="PR00081">
    <property type="entry name" value="GDHRDH"/>
</dbReference>
<dbReference type="InterPro" id="IPR036291">
    <property type="entry name" value="NAD(P)-bd_dom_sf"/>
</dbReference>
<accession>A0ABV9DIQ5</accession>